<keyword evidence="2" id="KW-1133">Transmembrane helix</keyword>
<dbReference type="PANTHER" id="PTHR34883">
    <property type="entry name" value="SERINE-RICH PROTEIN, PUTATIVE-RELATED-RELATED"/>
    <property type="match status" value="1"/>
</dbReference>
<gene>
    <name evidence="4" type="ORF">SBOR_9224</name>
</gene>
<dbReference type="InterPro" id="IPR052953">
    <property type="entry name" value="Ser-rich/MCO-related"/>
</dbReference>
<dbReference type="Gene3D" id="2.60.40.420">
    <property type="entry name" value="Cupredoxins - blue copper proteins"/>
    <property type="match status" value="1"/>
</dbReference>
<keyword evidence="2" id="KW-0812">Transmembrane</keyword>
<evidence type="ECO:0000256" key="1">
    <source>
        <dbReference type="SAM" id="MobiDB-lite"/>
    </source>
</evidence>
<dbReference type="InterPro" id="IPR008972">
    <property type="entry name" value="Cupredoxin"/>
</dbReference>
<dbReference type="AlphaFoldDB" id="W9C3X2"/>
<evidence type="ECO:0000256" key="2">
    <source>
        <dbReference type="SAM" id="Phobius"/>
    </source>
</evidence>
<feature type="chain" id="PRO_5004918743" description="Extracellular serine-rich protein" evidence="3">
    <location>
        <begin position="19"/>
        <end position="256"/>
    </location>
</feature>
<feature type="region of interest" description="Disordered" evidence="1">
    <location>
        <begin position="25"/>
        <end position="48"/>
    </location>
</feature>
<keyword evidence="3" id="KW-0732">Signal</keyword>
<feature type="region of interest" description="Disordered" evidence="1">
    <location>
        <begin position="182"/>
        <end position="207"/>
    </location>
</feature>
<evidence type="ECO:0000313" key="4">
    <source>
        <dbReference type="EMBL" id="ESZ90388.1"/>
    </source>
</evidence>
<dbReference type="OrthoDB" id="5415867at2759"/>
<feature type="region of interest" description="Disordered" evidence="1">
    <location>
        <begin position="236"/>
        <end position="256"/>
    </location>
</feature>
<sequence>MQFSKATFLLAALPFTFAAYGAGGASSSSSAATPSTTTSTSPSDPTHTIRVGAGGQLTFSPNETKADVNTTLEFHFYPATHSVAQAIFGSPCNGSGFFSGPLTTTSNEGNPSVFSVLVNDTKPIWFYCGKPGHCESGMVGAVNVPTDNTKTLAQFAAAAKKLSTDATKNPAGLVGGTLAPVKAGSSNSGSSSSSSATTSPTAASASASPSSAVGIVGVGWITFAGAVGVAGLLMIDAEERRRKKKKKKKKKREKQA</sequence>
<feature type="signal peptide" evidence="3">
    <location>
        <begin position="1"/>
        <end position="18"/>
    </location>
</feature>
<feature type="transmembrane region" description="Helical" evidence="2">
    <location>
        <begin position="212"/>
        <end position="235"/>
    </location>
</feature>
<feature type="compositionally biased region" description="Low complexity" evidence="1">
    <location>
        <begin position="25"/>
        <end position="46"/>
    </location>
</feature>
<proteinExistence type="predicted"/>
<evidence type="ECO:0000256" key="3">
    <source>
        <dbReference type="SAM" id="SignalP"/>
    </source>
</evidence>
<accession>W9C3X2</accession>
<dbReference type="SUPFAM" id="SSF49503">
    <property type="entry name" value="Cupredoxins"/>
    <property type="match status" value="1"/>
</dbReference>
<evidence type="ECO:0008006" key="6">
    <source>
        <dbReference type="Google" id="ProtNLM"/>
    </source>
</evidence>
<organism evidence="4 5">
    <name type="scientific">Sclerotinia borealis (strain F-4128)</name>
    <dbReference type="NCBI Taxonomy" id="1432307"/>
    <lineage>
        <taxon>Eukaryota</taxon>
        <taxon>Fungi</taxon>
        <taxon>Dikarya</taxon>
        <taxon>Ascomycota</taxon>
        <taxon>Pezizomycotina</taxon>
        <taxon>Leotiomycetes</taxon>
        <taxon>Helotiales</taxon>
        <taxon>Sclerotiniaceae</taxon>
        <taxon>Sclerotinia</taxon>
    </lineage>
</organism>
<keyword evidence="2" id="KW-0472">Membrane</keyword>
<dbReference type="PANTHER" id="PTHR34883:SF20">
    <property type="entry name" value="PHYTOCYANIN DOMAIN-CONTAINING PROTEIN"/>
    <property type="match status" value="1"/>
</dbReference>
<keyword evidence="5" id="KW-1185">Reference proteome</keyword>
<name>W9C3X2_SCLBF</name>
<comment type="caution">
    <text evidence="4">The sequence shown here is derived from an EMBL/GenBank/DDBJ whole genome shotgun (WGS) entry which is preliminary data.</text>
</comment>
<dbReference type="HOGENOM" id="CLU_053381_4_0_1"/>
<feature type="compositionally biased region" description="Basic residues" evidence="1">
    <location>
        <begin position="241"/>
        <end position="256"/>
    </location>
</feature>
<dbReference type="Proteomes" id="UP000019487">
    <property type="component" value="Unassembled WGS sequence"/>
</dbReference>
<protein>
    <recommendedName>
        <fullName evidence="6">Extracellular serine-rich protein</fullName>
    </recommendedName>
</protein>
<dbReference type="STRING" id="1432307.W9C3X2"/>
<feature type="compositionally biased region" description="Low complexity" evidence="1">
    <location>
        <begin position="183"/>
        <end position="207"/>
    </location>
</feature>
<reference evidence="4 5" key="1">
    <citation type="journal article" date="2014" name="Genome Announc.">
        <title>Draft genome sequence of Sclerotinia borealis, a psychrophilic plant pathogenic fungus.</title>
        <authorList>
            <person name="Mardanov A.V."/>
            <person name="Beletsky A.V."/>
            <person name="Kadnikov V.V."/>
            <person name="Ignatov A.N."/>
            <person name="Ravin N.V."/>
        </authorList>
    </citation>
    <scope>NUCLEOTIDE SEQUENCE [LARGE SCALE GENOMIC DNA]</scope>
    <source>
        <strain evidence="5">F-4157</strain>
    </source>
</reference>
<dbReference type="EMBL" id="AYSA01000633">
    <property type="protein sequence ID" value="ESZ90388.1"/>
    <property type="molecule type" value="Genomic_DNA"/>
</dbReference>
<evidence type="ECO:0000313" key="5">
    <source>
        <dbReference type="Proteomes" id="UP000019487"/>
    </source>
</evidence>